<dbReference type="PANTHER" id="PTHR38834:SF3">
    <property type="entry name" value="SOLUTE-BINDING PROTEIN FAMILY 3_N-TERMINAL DOMAIN-CONTAINING PROTEIN"/>
    <property type="match status" value="1"/>
</dbReference>
<dbReference type="STRING" id="637679.GCA_001550055_03690"/>
<dbReference type="OrthoDB" id="8587856at2"/>
<keyword evidence="3" id="KW-1185">Reference proteome</keyword>
<protein>
    <submittedName>
        <fullName evidence="2">Polar amino acid transport system substrate-binding protein</fullName>
    </submittedName>
</protein>
<dbReference type="RefSeq" id="WP_082714716.1">
    <property type="nucleotide sequence ID" value="NZ_FNAK01000005.1"/>
</dbReference>
<dbReference type="Proteomes" id="UP000183685">
    <property type="component" value="Unassembled WGS sequence"/>
</dbReference>
<accession>A0A1G7BHQ7</accession>
<feature type="chain" id="PRO_5010165133" evidence="1">
    <location>
        <begin position="23"/>
        <end position="248"/>
    </location>
</feature>
<sequence>MRSSRLWCILGLTTLVSASVMAADLRLITEENAPVNYRDPESGEIAGAAHLLVEEMLRRADVSATFELLPWQRGFRDASTTPNVCLYGMNRTPERETMFEWVGPLFHSGWGFFGYDQTIALSNLDDLGGHTVVSKVGDAVTIALMRDRPETRNITVEDDVAAIRLMRHGRGDLWLTGIVNARSNAELAGLPMPDMKLMWKRSVIYLGCGRGTKPEVLARMRAILPGLTDYRDRLAAEHWGDWTLEGKP</sequence>
<dbReference type="PANTHER" id="PTHR38834">
    <property type="entry name" value="PERIPLASMIC SUBSTRATE BINDING PROTEIN FAMILY 3"/>
    <property type="match status" value="1"/>
</dbReference>
<evidence type="ECO:0000256" key="1">
    <source>
        <dbReference type="SAM" id="SignalP"/>
    </source>
</evidence>
<evidence type="ECO:0000313" key="2">
    <source>
        <dbReference type="EMBL" id="SDE26638.1"/>
    </source>
</evidence>
<organism evidence="2 3">
    <name type="scientific">Kordiimonas lacus</name>
    <dbReference type="NCBI Taxonomy" id="637679"/>
    <lineage>
        <taxon>Bacteria</taxon>
        <taxon>Pseudomonadati</taxon>
        <taxon>Pseudomonadota</taxon>
        <taxon>Alphaproteobacteria</taxon>
        <taxon>Kordiimonadales</taxon>
        <taxon>Kordiimonadaceae</taxon>
        <taxon>Kordiimonas</taxon>
    </lineage>
</organism>
<evidence type="ECO:0000313" key="3">
    <source>
        <dbReference type="Proteomes" id="UP000183685"/>
    </source>
</evidence>
<name>A0A1G7BHQ7_9PROT</name>
<dbReference type="Gene3D" id="3.40.190.10">
    <property type="entry name" value="Periplasmic binding protein-like II"/>
    <property type="match status" value="2"/>
</dbReference>
<dbReference type="AlphaFoldDB" id="A0A1G7BHQ7"/>
<dbReference type="EMBL" id="FNAK01000005">
    <property type="protein sequence ID" value="SDE26638.1"/>
    <property type="molecule type" value="Genomic_DNA"/>
</dbReference>
<proteinExistence type="predicted"/>
<dbReference type="SUPFAM" id="SSF53850">
    <property type="entry name" value="Periplasmic binding protein-like II"/>
    <property type="match status" value="1"/>
</dbReference>
<gene>
    <name evidence="2" type="ORF">SAMN04488071_2525</name>
</gene>
<reference evidence="2 3" key="1">
    <citation type="submission" date="2016-10" db="EMBL/GenBank/DDBJ databases">
        <authorList>
            <person name="de Groot N.N."/>
        </authorList>
    </citation>
    <scope>NUCLEOTIDE SEQUENCE [LARGE SCALE GENOMIC DNA]</scope>
    <source>
        <strain evidence="2 3">CGMCC 1.9109</strain>
    </source>
</reference>
<feature type="signal peptide" evidence="1">
    <location>
        <begin position="1"/>
        <end position="22"/>
    </location>
</feature>
<keyword evidence="1" id="KW-0732">Signal</keyword>